<gene>
    <name evidence="2" type="ORF">WS64_06555</name>
</gene>
<name>A0AAW3Q0D4_9BURK</name>
<evidence type="ECO:0000313" key="2">
    <source>
        <dbReference type="EMBL" id="KWZ35228.1"/>
    </source>
</evidence>
<accession>A0AAW3Q0D4</accession>
<proteinExistence type="predicted"/>
<dbReference type="PANTHER" id="PTHR43861">
    <property type="entry name" value="TRANS-ACONITATE 2-METHYLTRANSFERASE-RELATED"/>
    <property type="match status" value="1"/>
</dbReference>
<dbReference type="GO" id="GO:0008757">
    <property type="term" value="F:S-adenosylmethionine-dependent methyltransferase activity"/>
    <property type="evidence" value="ECO:0007669"/>
    <property type="project" value="InterPro"/>
</dbReference>
<dbReference type="Pfam" id="PF08241">
    <property type="entry name" value="Methyltransf_11"/>
    <property type="match status" value="1"/>
</dbReference>
<feature type="domain" description="Methyltransferase type 11" evidence="1">
    <location>
        <begin position="101"/>
        <end position="207"/>
    </location>
</feature>
<evidence type="ECO:0000313" key="3">
    <source>
        <dbReference type="Proteomes" id="UP000070434"/>
    </source>
</evidence>
<reference evidence="2 3" key="1">
    <citation type="submission" date="2015-11" db="EMBL/GenBank/DDBJ databases">
        <authorList>
            <person name="Sahl J."/>
            <person name="Wagner D."/>
            <person name="Keim P."/>
        </authorList>
    </citation>
    <scope>NUCLEOTIDE SEQUENCE [LARGE SCALE GENOMIC DNA]</scope>
    <source>
        <strain evidence="2 3">AZ-4-2-10-S1-D7</strain>
    </source>
</reference>
<organism evidence="2 3">
    <name type="scientific">Burkholderia anthina</name>
    <dbReference type="NCBI Taxonomy" id="179879"/>
    <lineage>
        <taxon>Bacteria</taxon>
        <taxon>Pseudomonadati</taxon>
        <taxon>Pseudomonadota</taxon>
        <taxon>Betaproteobacteria</taxon>
        <taxon>Burkholderiales</taxon>
        <taxon>Burkholderiaceae</taxon>
        <taxon>Burkholderia</taxon>
        <taxon>Burkholderia cepacia complex</taxon>
    </lineage>
</organism>
<dbReference type="CDD" id="cd02440">
    <property type="entry name" value="AdoMet_MTases"/>
    <property type="match status" value="1"/>
</dbReference>
<comment type="caution">
    <text evidence="2">The sequence shown here is derived from an EMBL/GenBank/DDBJ whole genome shotgun (WGS) entry which is preliminary data.</text>
</comment>
<dbReference type="Proteomes" id="UP000070434">
    <property type="component" value="Chromosome 1"/>
</dbReference>
<evidence type="ECO:0000259" key="1">
    <source>
        <dbReference type="Pfam" id="PF08241"/>
    </source>
</evidence>
<dbReference type="SUPFAM" id="SSF53335">
    <property type="entry name" value="S-adenosyl-L-methionine-dependent methyltransferases"/>
    <property type="match status" value="1"/>
</dbReference>
<dbReference type="InterPro" id="IPR013216">
    <property type="entry name" value="Methyltransf_11"/>
</dbReference>
<protein>
    <recommendedName>
        <fullName evidence="1">Methyltransferase type 11 domain-containing protein</fullName>
    </recommendedName>
</protein>
<sequence>MLLFSPTKTEGAAMLGKDELVALMNREIPAGVDWKAGAEKYVASCFEKMGREEIEIYSANKPFRVVGSVDPTPAIVECVHYLNNFANALALLKPRLGSRVLDVACGGGWVSHYLSKLGYWTYGIDISSDFIDLARSRLATDPSLRVTPSDAISRFQILDIETTRLPDHLKGTFDIIWLESCLHHFVDPVKALEHLVEGLSPDGIIVLIEFENRVAGIKDEYMQVMREFDTLERPYARWELENALDLVGLCEREFVGSINGWFSPHDPATAHLGQATISGANQMNLAICARQPGRLDAIFPHRLQHNGVSLRGEAAVKFGLGFYPNEGGFRWCGPAGELTASRDMPDVALDVVSMPLHEEAGTQTIVAYGPGGELSRVTLSAQHPSRTLQLKSLAAGDVVSLHSTEAFRPSWRGSGDTRLLSFYVRTND</sequence>
<dbReference type="InterPro" id="IPR029063">
    <property type="entry name" value="SAM-dependent_MTases_sf"/>
</dbReference>
<dbReference type="Gene3D" id="3.40.50.150">
    <property type="entry name" value="Vaccinia Virus protein VP39"/>
    <property type="match status" value="1"/>
</dbReference>
<dbReference type="EMBL" id="LNJP01000001">
    <property type="protein sequence ID" value="KWZ35228.1"/>
    <property type="molecule type" value="Genomic_DNA"/>
</dbReference>
<dbReference type="RefSeq" id="WP_060966050.1">
    <property type="nucleotide sequence ID" value="NZ_CM003768.1"/>
</dbReference>
<dbReference type="AlphaFoldDB" id="A0AAW3Q0D4"/>